<keyword evidence="8 11" id="KW-0539">Nucleus</keyword>
<feature type="binding site" evidence="11">
    <location>
        <position position="265"/>
    </location>
    <ligand>
        <name>S-adenosyl-L-methionine</name>
        <dbReference type="ChEBI" id="CHEBI:59789"/>
    </ligand>
</feature>
<dbReference type="PANTHER" id="PTHR23245:SF36">
    <property type="entry name" value="TRNA (GUANINE(37)-N1)-METHYLTRANSFERASE"/>
    <property type="match status" value="1"/>
</dbReference>
<comment type="similarity">
    <text evidence="11">Belongs to the TRM5 / TYW2 family.</text>
</comment>
<dbReference type="GO" id="GO:0052906">
    <property type="term" value="F:tRNA (guanine(37)-N1)-methyltransferase activity"/>
    <property type="evidence" value="ECO:0007669"/>
    <property type="project" value="UniProtKB-UniRule"/>
</dbReference>
<evidence type="ECO:0000256" key="6">
    <source>
        <dbReference type="ARBA" id="ARBA00022694"/>
    </source>
</evidence>
<organism evidence="13 14">
    <name type="scientific">Patiria miniata</name>
    <name type="common">Bat star</name>
    <name type="synonym">Asterina miniata</name>
    <dbReference type="NCBI Taxonomy" id="46514"/>
    <lineage>
        <taxon>Eukaryota</taxon>
        <taxon>Metazoa</taxon>
        <taxon>Echinodermata</taxon>
        <taxon>Eleutherozoa</taxon>
        <taxon>Asterozoa</taxon>
        <taxon>Asteroidea</taxon>
        <taxon>Valvatacea</taxon>
        <taxon>Valvatida</taxon>
        <taxon>Asterinidae</taxon>
        <taxon>Patiria</taxon>
    </lineage>
</organism>
<keyword evidence="5 11" id="KW-0949">S-adenosyl-L-methionine</keyword>
<dbReference type="Gene3D" id="3.40.50.150">
    <property type="entry name" value="Vaccinia Virus protein VP39"/>
    <property type="match status" value="1"/>
</dbReference>
<evidence type="ECO:0000256" key="11">
    <source>
        <dbReference type="HAMAP-Rule" id="MF_03152"/>
    </source>
</evidence>
<dbReference type="EC" id="2.1.1.228" evidence="11"/>
<evidence type="ECO:0000259" key="12">
    <source>
        <dbReference type="PROSITE" id="PS51684"/>
    </source>
</evidence>
<dbReference type="RefSeq" id="XP_038049816.1">
    <property type="nucleotide sequence ID" value="XM_038193888.1"/>
</dbReference>
<evidence type="ECO:0000313" key="13">
    <source>
        <dbReference type="EnsemblMetazoa" id="XP_038049814.1"/>
    </source>
</evidence>
<keyword evidence="3 11" id="KW-0489">Methyltransferase</keyword>
<evidence type="ECO:0000256" key="10">
    <source>
        <dbReference type="ARBA" id="ARBA00047783"/>
    </source>
</evidence>
<dbReference type="OMA" id="VGSHSQF"/>
<feature type="binding site" evidence="11">
    <location>
        <begin position="303"/>
        <end position="304"/>
    </location>
    <ligand>
        <name>S-adenosyl-L-methionine</name>
        <dbReference type="ChEBI" id="CHEBI:59789"/>
    </ligand>
</feature>
<proteinExistence type="inferred from homology"/>
<evidence type="ECO:0000256" key="4">
    <source>
        <dbReference type="ARBA" id="ARBA00022679"/>
    </source>
</evidence>
<dbReference type="Proteomes" id="UP000887568">
    <property type="component" value="Unplaced"/>
</dbReference>
<feature type="binding site" evidence="11">
    <location>
        <position position="367"/>
    </location>
    <ligand>
        <name>S-adenosyl-L-methionine</name>
        <dbReference type="ChEBI" id="CHEBI:59789"/>
    </ligand>
</feature>
<name>A0A913ZEB5_PATMI</name>
<comment type="subcellular location">
    <subcellularLocation>
        <location evidence="11">Mitochondrion matrix</location>
    </subcellularLocation>
    <subcellularLocation>
        <location evidence="11">Nucleus</location>
    </subcellularLocation>
    <subcellularLocation>
        <location evidence="11">Cytoplasm</location>
    </subcellularLocation>
    <text evidence="11">Predominantly in the mitochondria and in the nucleus.</text>
</comment>
<evidence type="ECO:0000256" key="7">
    <source>
        <dbReference type="ARBA" id="ARBA00023128"/>
    </source>
</evidence>
<dbReference type="GO" id="GO:0005759">
    <property type="term" value="C:mitochondrial matrix"/>
    <property type="evidence" value="ECO:0007669"/>
    <property type="project" value="UniProtKB-SubCell"/>
</dbReference>
<protein>
    <recommendedName>
        <fullName evidence="11">tRNA (guanine(37)-N1)-methyltransferase</fullName>
        <ecNumber evidence="11">2.1.1.228</ecNumber>
    </recommendedName>
    <alternativeName>
        <fullName evidence="11">M1G-methyltransferase</fullName>
    </alternativeName>
    <alternativeName>
        <fullName evidence="11">tRNA [GM37] methyltransferase</fullName>
    </alternativeName>
    <alternativeName>
        <fullName evidence="11">tRNA methyltransferase 5 homolog</fullName>
    </alternativeName>
</protein>
<dbReference type="CTD" id="57570"/>
<comment type="function">
    <text evidence="11">Specifically methylates the N1 position of guanosine-37 in various cytoplasmic and mitochondrial tRNAs. Methylation is not dependent on the nature of the nucleoside 5' of the target nucleoside. This is the first step in the biosynthesis of wybutosine (yW), a modified base adjacent to the anticodon of tRNAs and required for accurate decoding.</text>
</comment>
<keyword evidence="14" id="KW-1185">Reference proteome</keyword>
<dbReference type="InterPro" id="IPR056743">
    <property type="entry name" value="TRM5-TYW2-like_MTfase"/>
</dbReference>
<dbReference type="EnsemblMetazoa" id="XM_038193888.1">
    <property type="protein sequence ID" value="XP_038049816.1"/>
    <property type="gene ID" value="LOC119723323"/>
</dbReference>
<dbReference type="GO" id="GO:0070901">
    <property type="term" value="P:mitochondrial tRNA methylation"/>
    <property type="evidence" value="ECO:0007669"/>
    <property type="project" value="TreeGrafter"/>
</dbReference>
<dbReference type="SUPFAM" id="SSF53335">
    <property type="entry name" value="S-adenosyl-L-methionine-dependent methyltransferases"/>
    <property type="match status" value="1"/>
</dbReference>
<dbReference type="EnsemblMetazoa" id="XM_038193885.1">
    <property type="protein sequence ID" value="XP_038049813.1"/>
    <property type="gene ID" value="LOC119723323"/>
</dbReference>
<evidence type="ECO:0000256" key="9">
    <source>
        <dbReference type="ARBA" id="ARBA00045951"/>
    </source>
</evidence>
<dbReference type="RefSeq" id="XP_038049813.1">
    <property type="nucleotide sequence ID" value="XM_038193885.1"/>
</dbReference>
<comment type="subunit">
    <text evidence="11">Monomer.</text>
</comment>
<evidence type="ECO:0000256" key="1">
    <source>
        <dbReference type="ARBA" id="ARBA00009775"/>
    </source>
</evidence>
<dbReference type="RefSeq" id="XP_038049814.1">
    <property type="nucleotide sequence ID" value="XM_038193886.1"/>
</dbReference>
<dbReference type="GO" id="GO:0002939">
    <property type="term" value="P:tRNA N1-guanine methylation"/>
    <property type="evidence" value="ECO:0007669"/>
    <property type="project" value="TreeGrafter"/>
</dbReference>
<dbReference type="OrthoDB" id="408788at2759"/>
<keyword evidence="7 11" id="KW-0496">Mitochondrion</keyword>
<dbReference type="InterPro" id="IPR030382">
    <property type="entry name" value="MeTrfase_TRM5/TYW2"/>
</dbReference>
<sequence>MAFCLTLRMKCFSQLTRIYSSNASNFVGLHCIPAIAMATFQKNTGDMFLPPVLTLADEGGMLNRDLFVKTILLPAVRFNKKLTNTCLKALKPKAVAHKPLRNSPSDPEEKVLLLNPEIVSSDNVISLGEAGITFLEEHNLESKFGDFPLELKYSDWTSDEVLRSLLPKGVEVPTGFSRIGHIAHLNLRPEQLKYKHVIGEVLMDKNPGLKTVVNKTGEINNEFRFFNMELLAGENNMITTTKEHGHSFEFDFSKVYWNPRLSTEHTRIVGMLNKGDIVYDMFAGVGPFAVPAAKKGCSVLASDLNPESFKWLERNVKLNKINTGSIRTYNLDGREFIRDIVRKDLVKRAEEQNTCCDPHQRTHVIMNLPSLAIEFLDVFPSLLQSIPTGVRGHVQLPTVHCYCFSKEVDTASDVLRRIEAVLSHSIEGALVHDVRDVAPNKEMMCVSFKVPAPVIFGCSTEDLYEATEAPPVKKSRTE</sequence>
<dbReference type="Pfam" id="PF02475">
    <property type="entry name" value="TRM5-TYW2_MTfase"/>
    <property type="match status" value="1"/>
</dbReference>
<feature type="domain" description="SAM-dependent methyltransferase TRM5/TYW2-type" evidence="12">
    <location>
        <begin position="176"/>
        <end position="452"/>
    </location>
</feature>
<dbReference type="PROSITE" id="PS51684">
    <property type="entry name" value="SAM_MT_TRM5_TYW2"/>
    <property type="match status" value="1"/>
</dbReference>
<reference evidence="13" key="1">
    <citation type="submission" date="2022-11" db="UniProtKB">
        <authorList>
            <consortium name="EnsemblMetazoa"/>
        </authorList>
    </citation>
    <scope>IDENTIFICATION</scope>
</reference>
<dbReference type="GO" id="GO:0005634">
    <property type="term" value="C:nucleus"/>
    <property type="evidence" value="ECO:0007669"/>
    <property type="project" value="UniProtKB-SubCell"/>
</dbReference>
<dbReference type="InterPro" id="IPR025792">
    <property type="entry name" value="tRNA_Gua_MeTrfase_euk"/>
</dbReference>
<dbReference type="Gene3D" id="3.30.300.110">
    <property type="entry name" value="Met-10+ protein-like domains"/>
    <property type="match status" value="1"/>
</dbReference>
<dbReference type="Pfam" id="PF25133">
    <property type="entry name" value="TYW2_N_2"/>
    <property type="match status" value="1"/>
</dbReference>
<accession>A0A913ZEB5</accession>
<dbReference type="InterPro" id="IPR029063">
    <property type="entry name" value="SAM-dependent_MTases_sf"/>
</dbReference>
<evidence type="ECO:0000256" key="8">
    <source>
        <dbReference type="ARBA" id="ARBA00023242"/>
    </source>
</evidence>
<evidence type="ECO:0000256" key="5">
    <source>
        <dbReference type="ARBA" id="ARBA00022691"/>
    </source>
</evidence>
<keyword evidence="6 11" id="KW-0819">tRNA processing</keyword>
<evidence type="ECO:0000313" key="14">
    <source>
        <dbReference type="Proteomes" id="UP000887568"/>
    </source>
</evidence>
<dbReference type="PANTHER" id="PTHR23245">
    <property type="entry name" value="TRNA METHYLTRANSFERASE"/>
    <property type="match status" value="1"/>
</dbReference>
<keyword evidence="4 11" id="KW-0808">Transferase</keyword>
<comment type="similarity">
    <text evidence="1">Belongs to the class I-like SAM-binding methyltransferase superfamily. TRM5/TYW2 family.</text>
</comment>
<evidence type="ECO:0000256" key="2">
    <source>
        <dbReference type="ARBA" id="ARBA00022490"/>
    </source>
</evidence>
<dbReference type="HAMAP" id="MF_03152">
    <property type="entry name" value="TRM5"/>
    <property type="match status" value="1"/>
</dbReference>
<feature type="binding site" evidence="11">
    <location>
        <begin position="332"/>
        <end position="333"/>
    </location>
    <ligand>
        <name>S-adenosyl-L-methionine</name>
        <dbReference type="ChEBI" id="CHEBI:59789"/>
    </ligand>
</feature>
<evidence type="ECO:0000256" key="3">
    <source>
        <dbReference type="ARBA" id="ARBA00022603"/>
    </source>
</evidence>
<comment type="function">
    <text evidence="9">Involved in mitochondrial tRNA methylation. Specifically methylates the N1 position of guanosine-37 in various tRNAs. Methylation is not dependent on the nature of the nucleoside 5' of the target nucleoside. This is the first step in the biosynthesis of wybutosine (yW), a modified base adjacent to the anticodon of tRNAs and required for accurate decoding.</text>
</comment>
<dbReference type="RefSeq" id="XP_038049815.1">
    <property type="nucleotide sequence ID" value="XM_038193887.1"/>
</dbReference>
<dbReference type="AlphaFoldDB" id="A0A913ZEB5"/>
<comment type="catalytic activity">
    <reaction evidence="10 11">
        <text>guanosine(37) in tRNA + S-adenosyl-L-methionine = N(1)-methylguanosine(37) in tRNA + S-adenosyl-L-homocysteine + H(+)</text>
        <dbReference type="Rhea" id="RHEA:36899"/>
        <dbReference type="Rhea" id="RHEA-COMP:10145"/>
        <dbReference type="Rhea" id="RHEA-COMP:10147"/>
        <dbReference type="ChEBI" id="CHEBI:15378"/>
        <dbReference type="ChEBI" id="CHEBI:57856"/>
        <dbReference type="ChEBI" id="CHEBI:59789"/>
        <dbReference type="ChEBI" id="CHEBI:73542"/>
        <dbReference type="ChEBI" id="CHEBI:74269"/>
        <dbReference type="EC" id="2.1.1.228"/>
    </reaction>
</comment>
<dbReference type="InterPro" id="IPR056744">
    <property type="entry name" value="TRM5/TYW2-like_N"/>
</dbReference>
<dbReference type="EnsemblMetazoa" id="XM_038193887.1">
    <property type="protein sequence ID" value="XP_038049815.1"/>
    <property type="gene ID" value="LOC119723323"/>
</dbReference>
<dbReference type="EnsemblMetazoa" id="XM_038193886.1">
    <property type="protein sequence ID" value="XP_038049814.1"/>
    <property type="gene ID" value="LOC119723323"/>
</dbReference>
<dbReference type="FunFam" id="3.30.300.110:FF:000001">
    <property type="entry name" value="tRNA (guanine(37)-N1)-methyltransferase"/>
    <property type="match status" value="1"/>
</dbReference>
<keyword evidence="2 11" id="KW-0963">Cytoplasm</keyword>
<dbReference type="GeneID" id="119723323"/>